<feature type="region of interest" description="Disordered" evidence="1">
    <location>
        <begin position="150"/>
        <end position="174"/>
    </location>
</feature>
<evidence type="ECO:0000313" key="3">
    <source>
        <dbReference type="EMBL" id="KAK4214103.1"/>
    </source>
</evidence>
<comment type="caution">
    <text evidence="3">The sequence shown here is derived from an EMBL/GenBank/DDBJ whole genome shotgun (WGS) entry which is preliminary data.</text>
</comment>
<dbReference type="Proteomes" id="UP001301769">
    <property type="component" value="Unassembled WGS sequence"/>
</dbReference>
<feature type="signal peptide" evidence="2">
    <location>
        <begin position="1"/>
        <end position="23"/>
    </location>
</feature>
<evidence type="ECO:0000256" key="1">
    <source>
        <dbReference type="SAM" id="MobiDB-lite"/>
    </source>
</evidence>
<accession>A0AAN7B7V5</accession>
<evidence type="ECO:0000256" key="2">
    <source>
        <dbReference type="SAM" id="SignalP"/>
    </source>
</evidence>
<feature type="chain" id="PRO_5042925454" description="Extracellular membrane protein CFEM domain-containing protein" evidence="2">
    <location>
        <begin position="24"/>
        <end position="225"/>
    </location>
</feature>
<proteinExistence type="predicted"/>
<evidence type="ECO:0008006" key="5">
    <source>
        <dbReference type="Google" id="ProtNLM"/>
    </source>
</evidence>
<keyword evidence="4" id="KW-1185">Reference proteome</keyword>
<organism evidence="3 4">
    <name type="scientific">Rhypophila decipiens</name>
    <dbReference type="NCBI Taxonomy" id="261697"/>
    <lineage>
        <taxon>Eukaryota</taxon>
        <taxon>Fungi</taxon>
        <taxon>Dikarya</taxon>
        <taxon>Ascomycota</taxon>
        <taxon>Pezizomycotina</taxon>
        <taxon>Sordariomycetes</taxon>
        <taxon>Sordariomycetidae</taxon>
        <taxon>Sordariales</taxon>
        <taxon>Naviculisporaceae</taxon>
        <taxon>Rhypophila</taxon>
    </lineage>
</organism>
<keyword evidence="2" id="KW-0732">Signal</keyword>
<gene>
    <name evidence="3" type="ORF">QBC37DRAFT_160592</name>
</gene>
<dbReference type="AlphaFoldDB" id="A0AAN7B7V5"/>
<protein>
    <recommendedName>
        <fullName evidence="5">Extracellular membrane protein CFEM domain-containing protein</fullName>
    </recommendedName>
</protein>
<reference evidence="3" key="1">
    <citation type="journal article" date="2023" name="Mol. Phylogenet. Evol.">
        <title>Genome-scale phylogeny and comparative genomics of the fungal order Sordariales.</title>
        <authorList>
            <person name="Hensen N."/>
            <person name="Bonometti L."/>
            <person name="Westerberg I."/>
            <person name="Brannstrom I.O."/>
            <person name="Guillou S."/>
            <person name="Cros-Aarteil S."/>
            <person name="Calhoun S."/>
            <person name="Haridas S."/>
            <person name="Kuo A."/>
            <person name="Mondo S."/>
            <person name="Pangilinan J."/>
            <person name="Riley R."/>
            <person name="LaButti K."/>
            <person name="Andreopoulos B."/>
            <person name="Lipzen A."/>
            <person name="Chen C."/>
            <person name="Yan M."/>
            <person name="Daum C."/>
            <person name="Ng V."/>
            <person name="Clum A."/>
            <person name="Steindorff A."/>
            <person name="Ohm R.A."/>
            <person name="Martin F."/>
            <person name="Silar P."/>
            <person name="Natvig D.O."/>
            <person name="Lalanne C."/>
            <person name="Gautier V."/>
            <person name="Ament-Velasquez S.L."/>
            <person name="Kruys A."/>
            <person name="Hutchinson M.I."/>
            <person name="Powell A.J."/>
            <person name="Barry K."/>
            <person name="Miller A.N."/>
            <person name="Grigoriev I.V."/>
            <person name="Debuchy R."/>
            <person name="Gladieux P."/>
            <person name="Hiltunen Thoren M."/>
            <person name="Johannesson H."/>
        </authorList>
    </citation>
    <scope>NUCLEOTIDE SEQUENCE</scope>
    <source>
        <strain evidence="3">PSN293</strain>
    </source>
</reference>
<dbReference type="EMBL" id="MU858099">
    <property type="protein sequence ID" value="KAK4214103.1"/>
    <property type="molecule type" value="Genomic_DNA"/>
</dbReference>
<name>A0AAN7B7V5_9PEZI</name>
<sequence length="225" mass="23499">MKTTSTLFGVTTFLATWTILTMAASDRTKCSVNDCPSYPPCGFPCMATRLKQLGYPNVECACPLSNFASNDFVSCLYLECNASNKDIAMAVLQYICQQAGKPVAIHQKEDSLYSLNSSAPLTVTVWEESSEFPQPTPYAAPGANGGGPGYGYGSAPDSSVTAGDPMSGVAPTSAEGVPTVTVTVVATSSVRSPSPAQVTFASGERVVPRLFGLGLAFLTLAVLRV</sequence>
<reference evidence="3" key="2">
    <citation type="submission" date="2023-05" db="EMBL/GenBank/DDBJ databases">
        <authorList>
            <consortium name="Lawrence Berkeley National Laboratory"/>
            <person name="Steindorff A."/>
            <person name="Hensen N."/>
            <person name="Bonometti L."/>
            <person name="Westerberg I."/>
            <person name="Brannstrom I.O."/>
            <person name="Guillou S."/>
            <person name="Cros-Aarteil S."/>
            <person name="Calhoun S."/>
            <person name="Haridas S."/>
            <person name="Kuo A."/>
            <person name="Mondo S."/>
            <person name="Pangilinan J."/>
            <person name="Riley R."/>
            <person name="Labutti K."/>
            <person name="Andreopoulos B."/>
            <person name="Lipzen A."/>
            <person name="Chen C."/>
            <person name="Yanf M."/>
            <person name="Daum C."/>
            <person name="Ng V."/>
            <person name="Clum A."/>
            <person name="Ohm R."/>
            <person name="Martin F."/>
            <person name="Silar P."/>
            <person name="Natvig D."/>
            <person name="Lalanne C."/>
            <person name="Gautier V."/>
            <person name="Ament-Velasquez S.L."/>
            <person name="Kruys A."/>
            <person name="Hutchinson M.I."/>
            <person name="Powell A.J."/>
            <person name="Barry K."/>
            <person name="Miller A.N."/>
            <person name="Grigoriev I.V."/>
            <person name="Debuchy R."/>
            <person name="Gladieux P."/>
            <person name="Thoren M.H."/>
            <person name="Johannesson H."/>
        </authorList>
    </citation>
    <scope>NUCLEOTIDE SEQUENCE</scope>
    <source>
        <strain evidence="3">PSN293</strain>
    </source>
</reference>
<evidence type="ECO:0000313" key="4">
    <source>
        <dbReference type="Proteomes" id="UP001301769"/>
    </source>
</evidence>